<evidence type="ECO:0000256" key="1">
    <source>
        <dbReference type="ARBA" id="ARBA00004141"/>
    </source>
</evidence>
<keyword evidence="5" id="KW-0769">Symport</keyword>
<evidence type="ECO:0000256" key="2">
    <source>
        <dbReference type="ARBA" id="ARBA00006434"/>
    </source>
</evidence>
<keyword evidence="3" id="KW-0813">Transport</keyword>
<gene>
    <name evidence="10" type="ORF">V6X73_04120</name>
</gene>
<evidence type="ECO:0000256" key="3">
    <source>
        <dbReference type="ARBA" id="ARBA00022448"/>
    </source>
</evidence>
<reference evidence="10 11" key="1">
    <citation type="submission" date="2024-02" db="EMBL/GenBank/DDBJ databases">
        <title>New especies of Spiribacter isolated from saline water.</title>
        <authorList>
            <person name="Leon M.J."/>
            <person name="De La Haba R."/>
            <person name="Sanchez-Porro C."/>
            <person name="Ventosa A."/>
        </authorList>
    </citation>
    <scope>NUCLEOTIDE SEQUENCE [LARGE SCALE GENOMIC DNA]</scope>
    <source>
        <strain evidence="11">ag22IC6-390</strain>
    </source>
</reference>
<dbReference type="PANTHER" id="PTHR48086:SF10">
    <property type="entry name" value="AGR155CP"/>
    <property type="match status" value="1"/>
</dbReference>
<comment type="similarity">
    <text evidence="2 8">Belongs to the sodium:solute symporter (SSF) (TC 2.A.21) family.</text>
</comment>
<feature type="transmembrane region" description="Helical" evidence="9">
    <location>
        <begin position="6"/>
        <end position="21"/>
    </location>
</feature>
<evidence type="ECO:0000313" key="11">
    <source>
        <dbReference type="Proteomes" id="UP001556709"/>
    </source>
</evidence>
<feature type="transmembrane region" description="Helical" evidence="9">
    <location>
        <begin position="67"/>
        <end position="89"/>
    </location>
</feature>
<evidence type="ECO:0000256" key="9">
    <source>
        <dbReference type="SAM" id="Phobius"/>
    </source>
</evidence>
<organism evidence="10 11">
    <name type="scientific">Spiribacter pallidus</name>
    <dbReference type="NCBI Taxonomy" id="1987936"/>
    <lineage>
        <taxon>Bacteria</taxon>
        <taxon>Pseudomonadati</taxon>
        <taxon>Pseudomonadota</taxon>
        <taxon>Gammaproteobacteria</taxon>
        <taxon>Chromatiales</taxon>
        <taxon>Ectothiorhodospiraceae</taxon>
        <taxon>Spiribacter</taxon>
    </lineage>
</organism>
<protein>
    <submittedName>
        <fullName evidence="10">Sodium:solute symporter</fullName>
    </submittedName>
</protein>
<name>A0ABV3TBA8_9GAMM</name>
<dbReference type="Gene3D" id="1.20.1730.10">
    <property type="entry name" value="Sodium/glucose cotransporter"/>
    <property type="match status" value="1"/>
</dbReference>
<keyword evidence="4 9" id="KW-0812">Transmembrane</keyword>
<dbReference type="PROSITE" id="PS50283">
    <property type="entry name" value="NA_SOLUT_SYMP_3"/>
    <property type="match status" value="1"/>
</dbReference>
<evidence type="ECO:0000256" key="6">
    <source>
        <dbReference type="ARBA" id="ARBA00022989"/>
    </source>
</evidence>
<accession>A0ABV3TBA8</accession>
<dbReference type="PANTHER" id="PTHR48086">
    <property type="entry name" value="SODIUM/PROLINE SYMPORTER-RELATED"/>
    <property type="match status" value="1"/>
</dbReference>
<feature type="transmembrane region" description="Helical" evidence="9">
    <location>
        <begin position="364"/>
        <end position="386"/>
    </location>
</feature>
<feature type="transmembrane region" description="Helical" evidence="9">
    <location>
        <begin position="214"/>
        <end position="236"/>
    </location>
</feature>
<keyword evidence="7 9" id="KW-0472">Membrane</keyword>
<feature type="transmembrane region" description="Helical" evidence="9">
    <location>
        <begin position="257"/>
        <end position="280"/>
    </location>
</feature>
<comment type="caution">
    <text evidence="10">The sequence shown here is derived from an EMBL/GenBank/DDBJ whole genome shotgun (WGS) entry which is preliminary data.</text>
</comment>
<dbReference type="InterPro" id="IPR038377">
    <property type="entry name" value="Na/Glc_symporter_sf"/>
</dbReference>
<evidence type="ECO:0000256" key="7">
    <source>
        <dbReference type="ARBA" id="ARBA00023136"/>
    </source>
</evidence>
<evidence type="ECO:0000256" key="8">
    <source>
        <dbReference type="RuleBase" id="RU362091"/>
    </source>
</evidence>
<dbReference type="RefSeq" id="WP_367958865.1">
    <property type="nucleotide sequence ID" value="NZ_JBAKFK010000002.1"/>
</dbReference>
<feature type="transmembrane region" description="Helical" evidence="9">
    <location>
        <begin position="183"/>
        <end position="202"/>
    </location>
</feature>
<feature type="transmembrane region" description="Helical" evidence="9">
    <location>
        <begin position="119"/>
        <end position="146"/>
    </location>
</feature>
<keyword evidence="6 9" id="KW-1133">Transmembrane helix</keyword>
<dbReference type="InterPro" id="IPR001734">
    <property type="entry name" value="Na/solute_symporter"/>
</dbReference>
<sequence>MQTLTMAAIAAALLIFVLLGLRARHPGGLDDYLTARNSQTGLTLGLSFLASGMGAWILFAPPEVGAFVGPVAVAGYALGSALPFALLAWMGPTIRRRLAQGRSLTEFAAERFGNGFRRWIGVLSLLYMLCFLAAELTAVGAITALLSGIDGAFTIAAVAAATLVYTMAGGLRASLITDRWQGGLLLVLLALVALAALMAAAGDATAEAASAAPPSAATGLTVALTLVIAVTAANLFHQGYWQRVWAAADIPALRRGALLGGIATMLVIGVLGGLGLVAAGRGLELGNPPIPFFALLAEAPAWLTLPALVLGITLVASSVDTLQNALVSLGASETGRLGLRGARVLTALLMLPVVLLALQQVSVLRLFLIADLLCATAVVPLLSALFHRASTKAAVLGCLAGVVGAIIPGVVTGGSLAAGLLAASFPAATPTLAPFLGALVASSLVTAAVMVPLPVSRRRSAPD</sequence>
<dbReference type="EMBL" id="JBAKFM010000002">
    <property type="protein sequence ID" value="MEX0468917.1"/>
    <property type="molecule type" value="Genomic_DNA"/>
</dbReference>
<dbReference type="Proteomes" id="UP001556709">
    <property type="component" value="Unassembled WGS sequence"/>
</dbReference>
<feature type="transmembrane region" description="Helical" evidence="9">
    <location>
        <begin position="152"/>
        <end position="171"/>
    </location>
</feature>
<evidence type="ECO:0000256" key="5">
    <source>
        <dbReference type="ARBA" id="ARBA00022847"/>
    </source>
</evidence>
<keyword evidence="11" id="KW-1185">Reference proteome</keyword>
<feature type="transmembrane region" description="Helical" evidence="9">
    <location>
        <begin position="42"/>
        <end position="61"/>
    </location>
</feature>
<feature type="transmembrane region" description="Helical" evidence="9">
    <location>
        <begin position="393"/>
        <end position="423"/>
    </location>
</feature>
<evidence type="ECO:0000256" key="4">
    <source>
        <dbReference type="ARBA" id="ARBA00022692"/>
    </source>
</evidence>
<feature type="transmembrane region" description="Helical" evidence="9">
    <location>
        <begin position="292"/>
        <end position="316"/>
    </location>
</feature>
<feature type="transmembrane region" description="Helical" evidence="9">
    <location>
        <begin position="337"/>
        <end position="358"/>
    </location>
</feature>
<evidence type="ECO:0000313" key="10">
    <source>
        <dbReference type="EMBL" id="MEX0468917.1"/>
    </source>
</evidence>
<proteinExistence type="inferred from homology"/>
<dbReference type="Pfam" id="PF00474">
    <property type="entry name" value="SSF"/>
    <property type="match status" value="1"/>
</dbReference>
<feature type="transmembrane region" description="Helical" evidence="9">
    <location>
        <begin position="435"/>
        <end position="455"/>
    </location>
</feature>
<dbReference type="InterPro" id="IPR050277">
    <property type="entry name" value="Sodium:Solute_Symporter"/>
</dbReference>
<comment type="subcellular location">
    <subcellularLocation>
        <location evidence="1">Membrane</location>
        <topology evidence="1">Multi-pass membrane protein</topology>
    </subcellularLocation>
</comment>